<dbReference type="Pfam" id="PF10650">
    <property type="entry name" value="zf-C3H1"/>
    <property type="match status" value="1"/>
</dbReference>
<evidence type="ECO:0000313" key="5">
    <source>
        <dbReference type="EMBL" id="KAG0127637.1"/>
    </source>
</evidence>
<evidence type="ECO:0000313" key="7">
    <source>
        <dbReference type="Proteomes" id="UP000618051"/>
    </source>
</evidence>
<keyword evidence="3" id="KW-0812">Transmembrane</keyword>
<dbReference type="PANTHER" id="PTHR21563:SF3">
    <property type="entry name" value="ZINC FINGER C3H1 DOMAIN-CONTAINING PROTEIN"/>
    <property type="match status" value="1"/>
</dbReference>
<feature type="compositionally biased region" description="Basic and acidic residues" evidence="2">
    <location>
        <begin position="372"/>
        <end position="382"/>
    </location>
</feature>
<feature type="region of interest" description="Disordered" evidence="2">
    <location>
        <begin position="770"/>
        <end position="789"/>
    </location>
</feature>
<dbReference type="GO" id="GO:0005634">
    <property type="term" value="C:nucleus"/>
    <property type="evidence" value="ECO:0007669"/>
    <property type="project" value="TreeGrafter"/>
</dbReference>
<dbReference type="PANTHER" id="PTHR21563">
    <property type="entry name" value="ZINC FINGER C3H1 DOMAIN-CONTAINING PROTEIN"/>
    <property type="match status" value="1"/>
</dbReference>
<keyword evidence="3" id="KW-1133">Transmembrane helix</keyword>
<evidence type="ECO:0000313" key="6">
    <source>
        <dbReference type="EMBL" id="KAI1238954.1"/>
    </source>
</evidence>
<feature type="compositionally biased region" description="Pro residues" evidence="2">
    <location>
        <begin position="575"/>
        <end position="595"/>
    </location>
</feature>
<feature type="compositionally biased region" description="Basic and acidic residues" evidence="2">
    <location>
        <begin position="482"/>
        <end position="496"/>
    </location>
</feature>
<feature type="transmembrane region" description="Helical" evidence="3">
    <location>
        <begin position="3153"/>
        <end position="3172"/>
    </location>
</feature>
<proteinExistence type="predicted"/>
<dbReference type="SUPFAM" id="SSF48452">
    <property type="entry name" value="TPR-like"/>
    <property type="match status" value="2"/>
</dbReference>
<feature type="compositionally biased region" description="Basic and acidic residues" evidence="2">
    <location>
        <begin position="133"/>
        <end position="145"/>
    </location>
</feature>
<dbReference type="Gene3D" id="1.25.40.10">
    <property type="entry name" value="Tetratricopeptide repeat domain"/>
    <property type="match status" value="2"/>
</dbReference>
<accession>A0A835P1J2</accession>
<dbReference type="GO" id="GO:0000178">
    <property type="term" value="C:exosome (RNase complex)"/>
    <property type="evidence" value="ECO:0007669"/>
    <property type="project" value="TreeGrafter"/>
</dbReference>
<feature type="compositionally biased region" description="Gly residues" evidence="2">
    <location>
        <begin position="37"/>
        <end position="51"/>
    </location>
</feature>
<dbReference type="InterPro" id="IPR011990">
    <property type="entry name" value="TPR-like_helical_dom_sf"/>
</dbReference>
<evidence type="ECO:0000256" key="2">
    <source>
        <dbReference type="SAM" id="MobiDB-lite"/>
    </source>
</evidence>
<feature type="compositionally biased region" description="Basic and acidic residues" evidence="2">
    <location>
        <begin position="424"/>
        <end position="460"/>
    </location>
</feature>
<feature type="region of interest" description="Disordered" evidence="2">
    <location>
        <begin position="2952"/>
        <end position="2988"/>
    </location>
</feature>
<feature type="region of interest" description="Disordered" evidence="2">
    <location>
        <begin position="362"/>
        <end position="505"/>
    </location>
</feature>
<feature type="region of interest" description="Disordered" evidence="2">
    <location>
        <begin position="967"/>
        <end position="991"/>
    </location>
</feature>
<comment type="caution">
    <text evidence="5">The sequence shown here is derived from an EMBL/GenBank/DDBJ whole genome shotgun (WGS) entry which is preliminary data.</text>
</comment>
<feature type="region of interest" description="Disordered" evidence="2">
    <location>
        <begin position="1"/>
        <end position="203"/>
    </location>
</feature>
<feature type="compositionally biased region" description="Polar residues" evidence="2">
    <location>
        <begin position="305"/>
        <end position="319"/>
    </location>
</feature>
<feature type="compositionally biased region" description="Low complexity" evidence="2">
    <location>
        <begin position="52"/>
        <end position="61"/>
    </location>
</feature>
<organism evidence="5">
    <name type="scientific">Lamprotornis superbus</name>
    <dbReference type="NCBI Taxonomy" id="245042"/>
    <lineage>
        <taxon>Eukaryota</taxon>
        <taxon>Metazoa</taxon>
        <taxon>Chordata</taxon>
        <taxon>Craniata</taxon>
        <taxon>Vertebrata</taxon>
        <taxon>Euteleostomi</taxon>
        <taxon>Archelosauria</taxon>
        <taxon>Archosauria</taxon>
        <taxon>Dinosauria</taxon>
        <taxon>Saurischia</taxon>
        <taxon>Theropoda</taxon>
        <taxon>Coelurosauria</taxon>
        <taxon>Aves</taxon>
        <taxon>Neognathae</taxon>
        <taxon>Neoaves</taxon>
        <taxon>Telluraves</taxon>
        <taxon>Australaves</taxon>
        <taxon>Passeriformes</taxon>
        <taxon>Sturnidae</taxon>
        <taxon>Lamprotornis</taxon>
    </lineage>
</organism>
<feature type="domain" description="Putative zinc-finger" evidence="4">
    <location>
        <begin position="1164"/>
        <end position="1184"/>
    </location>
</feature>
<feature type="compositionally biased region" description="Basic and acidic residues" evidence="2">
    <location>
        <begin position="221"/>
        <end position="271"/>
    </location>
</feature>
<keyword evidence="3" id="KW-0472">Membrane</keyword>
<keyword evidence="1" id="KW-0175">Coiled coil</keyword>
<dbReference type="EMBL" id="JADDUC020000005">
    <property type="protein sequence ID" value="KAI1238954.1"/>
    <property type="molecule type" value="Genomic_DNA"/>
</dbReference>
<reference evidence="6" key="3">
    <citation type="submission" date="2022-01" db="EMBL/GenBank/DDBJ databases">
        <authorList>
            <person name="Rubenstein D.R."/>
        </authorList>
    </citation>
    <scope>NUCLEOTIDE SEQUENCE</scope>
    <source>
        <strain evidence="6">SS15</strain>
        <tissue evidence="6">Liver</tissue>
    </source>
</reference>
<dbReference type="SMART" id="SM00386">
    <property type="entry name" value="HAT"/>
    <property type="match status" value="5"/>
</dbReference>
<feature type="region of interest" description="Disordered" evidence="2">
    <location>
        <begin position="1005"/>
        <end position="1043"/>
    </location>
</feature>
<dbReference type="GO" id="GO:0006396">
    <property type="term" value="P:RNA processing"/>
    <property type="evidence" value="ECO:0007669"/>
    <property type="project" value="InterPro"/>
</dbReference>
<feature type="compositionally biased region" description="Basic residues" evidence="2">
    <location>
        <begin position="410"/>
        <end position="420"/>
    </location>
</feature>
<feature type="region of interest" description="Disordered" evidence="2">
    <location>
        <begin position="221"/>
        <end position="350"/>
    </location>
</feature>
<reference evidence="6 7" key="2">
    <citation type="journal article" date="2021" name="J. Hered.">
        <title>Feather Gene Expression Elucidates the Developmental Basis of Plumage Iridescence in African Starlings.</title>
        <authorList>
            <person name="Rubenstein D.R."/>
            <person name="Corvelo A."/>
            <person name="MacManes M.D."/>
            <person name="Maia R."/>
            <person name="Narzisi G."/>
            <person name="Rousaki A."/>
            <person name="Vandenabeele P."/>
            <person name="Shawkey M.D."/>
            <person name="Solomon J."/>
        </authorList>
    </citation>
    <scope>NUCLEOTIDE SEQUENCE [LARGE SCALE GENOMIC DNA]</scope>
    <source>
        <strain evidence="6">SS15</strain>
    </source>
</reference>
<feature type="region of interest" description="Disordered" evidence="2">
    <location>
        <begin position="617"/>
        <end position="657"/>
    </location>
</feature>
<feature type="region of interest" description="Disordered" evidence="2">
    <location>
        <begin position="691"/>
        <end position="711"/>
    </location>
</feature>
<keyword evidence="7" id="KW-1185">Reference proteome</keyword>
<evidence type="ECO:0000256" key="3">
    <source>
        <dbReference type="SAM" id="Phobius"/>
    </source>
</evidence>
<feature type="region of interest" description="Disordered" evidence="2">
    <location>
        <begin position="908"/>
        <end position="935"/>
    </location>
</feature>
<evidence type="ECO:0000259" key="4">
    <source>
        <dbReference type="Pfam" id="PF10650"/>
    </source>
</evidence>
<dbReference type="InterPro" id="IPR019607">
    <property type="entry name" value="Putative_zinc-finger_domain"/>
</dbReference>
<feature type="coiled-coil region" evidence="1">
    <location>
        <begin position="824"/>
        <end position="858"/>
    </location>
</feature>
<protein>
    <submittedName>
        <fullName evidence="6">Zinc finger C3H1 domain-containing protein</fullName>
    </submittedName>
</protein>
<feature type="region of interest" description="Disordered" evidence="2">
    <location>
        <begin position="724"/>
        <end position="751"/>
    </location>
</feature>
<dbReference type="InterPro" id="IPR003107">
    <property type="entry name" value="HAT"/>
</dbReference>
<dbReference type="OrthoDB" id="1922977at2759"/>
<feature type="compositionally biased region" description="Polar residues" evidence="2">
    <location>
        <begin position="188"/>
        <end position="197"/>
    </location>
</feature>
<dbReference type="EMBL" id="JADDUC010000015">
    <property type="protein sequence ID" value="KAG0127637.1"/>
    <property type="molecule type" value="Genomic_DNA"/>
</dbReference>
<dbReference type="InterPro" id="IPR039278">
    <property type="entry name" value="Red1"/>
</dbReference>
<reference evidence="5" key="1">
    <citation type="submission" date="2020-10" db="EMBL/GenBank/DDBJ databases">
        <title>Feather gene expression reveals the developmental basis of iridescence in African starlings.</title>
        <authorList>
            <person name="Rubenstein D.R."/>
        </authorList>
    </citation>
    <scope>NUCLEOTIDE SEQUENCE</scope>
    <source>
        <strain evidence="5">SS15</strain>
        <tissue evidence="5">Liver</tissue>
    </source>
</reference>
<feature type="compositionally biased region" description="Polar residues" evidence="2">
    <location>
        <begin position="645"/>
        <end position="657"/>
    </location>
</feature>
<sequence>MAAAEAAAAPDPSGLSPKEEGELEDGEISDDDNNGFGPCGGGSGPAGGFGSGSSSSSSSRPYSRRRPPPGLHGSGSMSSPGRPFPRSRHQPPPDTGHVHGHGGYRPKDSFRSHPPAPRMPSGSHSDTGPRLSFWERSHNALDRFRFRGRPYRGGGRWGRSRGCSDRPGNPPGRPPGGGAKTFGRSPSRKQNYSSKNESSVEESFEDLLLKYKQIQLELEHINKDERLALTNREENEKQDDEKTVDTEDQKTVENDSIKTDTIKEVPPEEKNPVMGFQAFELKPLRQKLPTPAERSRLKKGKEGTKQSSQKSEVTESGQGTEDKEQTSVRKVSSSDVASEKKRLDDEEEMSELQLRLLALQSASKKWQQKEQQVMKESKEKLTKTKSVTQKIKASTKAHSTKKPSTTGKQALRRQQTKTSKKIQQQKDLDRRQKEEDQRKQEEEEERRKREEEIRKIRDLSNQEEQYNRFMKLVGGKRRSRSRSSDTDLRWSLDKPSTESAGGIYQYDNYDEVAMDTDSETNSPASSPVQPPFFECPVGYFPPPVPPISLPLPPPIPPVPSLSHLYMEGIPCVSLEPPPPLPPLPPEEPEQPPKPPFADEEEEEEMLLREELLKSLANKRAFRAEETSSNSGPPSPPVPDNLQPVPRSNLSAVSINTVSQPRVQNTKFVRVPRLPRAVITLPKHKSVVVTLNDSDDSESDGEPSNSTSSVFGGLESMIKEARRNVEASKIKAPPKSEKENDPMRTPEALPEDKKIEYRLLKEEIASREKQRLIKSDPVKNNSSPANSDGEVDGLGRIAVVTKQVTEAEAKLKKNRMLLMKDESVLKNLLQQQAKKRENVRIAENKINKLAEQLQATEKILNANKAFLKRLQEHIHKVQQRVTVKKALALKYGEELARAKAVASKEIGKRKLEQDHLGPSKMLKLETSPASSPKKPSAELIALEKKRLQQLEYEYALKIQKLKEARALQTKEQSNTTPHVEEESEFALPQPSLHDLTQDKLTLDSEENYFDDEVSSNSNRERRRSFRESNSFTKPNLKHMDTPKQETINKLSKKTSEEPELFLGLNIDELKKLYAKADSLKELLVKSTAFIVPKEDLLCGQEISVDMDVFASQSKQAELKPFPFGPYRSPLLLFKSYRFSPYFRTKEKLYLSSITYSNMIEPKQCFCRFDLTGTCNDDDCQWQHMKDCTLSRKQLFQDILSYNLELIGCSEKSTDEEISAATEKYVEKLFGINRDRMSVDQMAVLLASNVNESKSHTPPHTTWKEKRKWRPKYWRKPLLDSSSSEEEQFVGPVRYAHPTEHKKRVPVLDTVVTPDDVRYFTSETDDISNLEASVQENPCDVQLWIKLAYKYLNQNEGSSSECLDSTLNVLARALENNKENPEIWCHYLRLFSKRGTKEEIQEMCETAVEYAPSYQIWWTFLNLENSFDGKDYVCGRMLQFLMEVTGGGENPNLVSFQLLETLLYRVHLSLFTGRHQNALTLLQNALKSANEKIISEHLTASDRCLAWLAYIHLIEFGDLPVKFYDPANVSPSRIVHKEPFLIPWQTVQDVKTDPDTLLAMFEDAVKTCTDESLQADKRIAICFPLYRNMIALLKLLERWESAAELCRSLLELCPNNCQLLESLATLYLQMEQSQNAHNVWIGAFEKNPQNAEIFYQLCKFLVSQEKSSSVLPLLQDFVAAFFENTCQQHGPMDLLRYLLNFPMPIEFTSPLYKEHLTDDVVNQQIPYLWQIYCLCQSLHASVGEALDAYEAALGAVMQQETVQSIWLDYLVFLNSKVVESTNKVQEFKLFTDLVNRCLVTVPTRYPIPFSTADYWTNYEFHNKVILFYLSCIPKSQHSKTLERFCSTMPTNPGLALRLLLRYWEESNVQILKLQAKMFTYNIPTCLAIWKIAIAAECFLKGQREVHHLYQRALQKLPLCATLWKDQLLFEASGGGKTDNLRKLVSKCQEDLKQKQPLFKESVTAVATSMLLALEGSKRVFLERYFQYKLTFKRKNLLSVVILIKRYANVVELPIWDTILPIPLLIMEKLPRDRALKEEKCIAEYCRSSRKDLCGNKVYIFNSTEPNYSHYSIFHFLALAKAHQHDQNIQLRLLGRINGNQCFVYLHANPHSIYYSHLVLGDSFPLRILNSVELGSVGLGQDPAHCSDFCLSGIARLMASFFQVFSQFFWILRLFRGKFQNAGCTHCPRHLLTLSHTPTHSELSNLSRDLWVVFKLRNAKEEWHEVLVHQLSGVVLALEAGSPASMCFLTVGEAGNMPSARIPQICTEFSQTVPLSLSEKGGLAEPETEKEKECFPAAVIAQAFWPMVILQSFQSALTLPPCQPLVEGVHPLCTGAVPLHVTVSKAPAAFANGQLFEPFTTSTVSEALISYSGIHSHTKLSGVHFHSQPKAGRTPSSRNSWDSVQAKTYKEFNQFSRLTFTLFFTITLWQKDRLVPCLAHANEREHEVFIMAGGDTGPSLAGGSSTAVLEFESCLLQHLSICTITVLHGSGKNFLTLLLLLLFCARAAQGAAPPSISYLMVLLPFCHIPDELCQLFGFPLTCFTCQIMAFREEAEQAQVLDFQPDTSFVVVCFLSDREQRRLTKDCSLLSFDKKPIAVDSPNGRGKQSGETPYSLPVRTGIMAMISANIKQKEMAIFTLAMEDFVSNFVACFTENARSSAARTLKYMLLADSQHSQRVNFSPKRELEICSFFDCDDCLGRSLKYEFCCCAILLRINQVFCVFYVITSTYSWLLLSSETYWFAGGEIAHKATGRGVFFLTKATFNTKRMKKRRNSQAYSAGGSPFYGWCLFDIKQQRTQGRFLPHKETSIIFELSPALGKASERRKRMRPKSSQLPKCVCFDFSDFIVMQVTEIARRMSSVSNTLGRHFGFFFPTFLTQEALGTAEGRCAHLQPASGTSSHILGSWWLGRMHTLPFKAESAPVLFQTALYHSGNDYIASINYNLIFSGNVLDIHSDGTDKSNGKRREEKRREEKRREEKRREEKRREEKRREETEKLLKFYTSLTAEKVWAGKLIAQLPLPELHSGNTGGAEQESKYLGVPALEKISGGYLKQAAQSPNCKIAIQWQGINAIKLETKNPKKPKPSCFLILMKDENIKKINSSNFTILLYADSFLMLKLFTNINENTLKKETNKRRLGEKETEKIDFKKRKMWWYKYNVIYSLAFVFAVFCFFTVILSGKDLKVHFRFQKLCETKLEMKPARAALMSLLTP</sequence>
<feature type="compositionally biased region" description="Acidic residues" evidence="2">
    <location>
        <begin position="21"/>
        <end position="33"/>
    </location>
</feature>
<feature type="region of interest" description="Disordered" evidence="2">
    <location>
        <begin position="575"/>
        <end position="605"/>
    </location>
</feature>
<name>A0A835P1J2_9PASS</name>
<gene>
    <name evidence="6" type="ORF">IHE44_0012049</name>
    <name evidence="5" type="ORF">IHE44_002754</name>
</gene>
<dbReference type="Proteomes" id="UP000618051">
    <property type="component" value="Unassembled WGS sequence"/>
</dbReference>
<evidence type="ECO:0000256" key="1">
    <source>
        <dbReference type="SAM" id="Coils"/>
    </source>
</evidence>